<comment type="caution">
    <text evidence="1">The sequence shown here is derived from an EMBL/GenBank/DDBJ whole genome shotgun (WGS) entry which is preliminary data.</text>
</comment>
<name>A0AAD5WKV5_PARTN</name>
<evidence type="ECO:0000313" key="2">
    <source>
        <dbReference type="Proteomes" id="UP001196413"/>
    </source>
</evidence>
<evidence type="ECO:0000313" key="1">
    <source>
        <dbReference type="EMBL" id="KAJ1374359.1"/>
    </source>
</evidence>
<organism evidence="1 2">
    <name type="scientific">Parelaphostrongylus tenuis</name>
    <name type="common">Meningeal worm</name>
    <dbReference type="NCBI Taxonomy" id="148309"/>
    <lineage>
        <taxon>Eukaryota</taxon>
        <taxon>Metazoa</taxon>
        <taxon>Ecdysozoa</taxon>
        <taxon>Nematoda</taxon>
        <taxon>Chromadorea</taxon>
        <taxon>Rhabditida</taxon>
        <taxon>Rhabditina</taxon>
        <taxon>Rhabditomorpha</taxon>
        <taxon>Strongyloidea</taxon>
        <taxon>Metastrongylidae</taxon>
        <taxon>Parelaphostrongylus</taxon>
    </lineage>
</organism>
<sequence length="112" mass="12817">MDNINWPLSNGLESKLHGKSVSSTKMASRLCGSFRGRRVSFWCTAGIPQCRKAASRLYYSVLALFLRLAVFNKEIDNTLSQKEYLELIRGREAMPAKRLISHFRFLWTISSS</sequence>
<protein>
    <submittedName>
        <fullName evidence="1">Uncharacterized protein</fullName>
    </submittedName>
</protein>
<dbReference type="Proteomes" id="UP001196413">
    <property type="component" value="Unassembled WGS sequence"/>
</dbReference>
<accession>A0AAD5WKV5</accession>
<proteinExistence type="predicted"/>
<gene>
    <name evidence="1" type="ORF">KIN20_037030</name>
</gene>
<dbReference type="EMBL" id="JAHQIW010007453">
    <property type="protein sequence ID" value="KAJ1374359.1"/>
    <property type="molecule type" value="Genomic_DNA"/>
</dbReference>
<keyword evidence="2" id="KW-1185">Reference proteome</keyword>
<dbReference type="AlphaFoldDB" id="A0AAD5WKV5"/>
<reference evidence="1" key="1">
    <citation type="submission" date="2021-06" db="EMBL/GenBank/DDBJ databases">
        <title>Parelaphostrongylus tenuis whole genome reference sequence.</title>
        <authorList>
            <person name="Garwood T.J."/>
            <person name="Larsen P.A."/>
            <person name="Fountain-Jones N.M."/>
            <person name="Garbe J.R."/>
            <person name="Macchietto M.G."/>
            <person name="Kania S.A."/>
            <person name="Gerhold R.W."/>
            <person name="Richards J.E."/>
            <person name="Wolf T.M."/>
        </authorList>
    </citation>
    <scope>NUCLEOTIDE SEQUENCE</scope>
    <source>
        <strain evidence="1">MNPRO001-30</strain>
        <tissue evidence="1">Meninges</tissue>
    </source>
</reference>